<accession>A0A1M5KR07</accession>
<keyword evidence="13" id="KW-1185">Reference proteome</keyword>
<dbReference type="NCBIfam" id="NF006829">
    <property type="entry name" value="PRK09352.1"/>
    <property type="match status" value="1"/>
</dbReference>
<comment type="similarity">
    <text evidence="1 9">Belongs to the thiolase-like superfamily. FabH family.</text>
</comment>
<dbReference type="EMBL" id="FQVU01000003">
    <property type="protein sequence ID" value="SHG55217.1"/>
    <property type="molecule type" value="Genomic_DNA"/>
</dbReference>
<feature type="domain" description="Beta-ketoacyl-[acyl-carrier-protein] synthase III C-terminal" evidence="10">
    <location>
        <begin position="247"/>
        <end position="334"/>
    </location>
</feature>
<dbReference type="GO" id="GO:0006633">
    <property type="term" value="P:fatty acid biosynthetic process"/>
    <property type="evidence" value="ECO:0007669"/>
    <property type="project" value="UniProtKB-UniRule"/>
</dbReference>
<dbReference type="Proteomes" id="UP000186132">
    <property type="component" value="Unassembled WGS sequence"/>
</dbReference>
<feature type="domain" description="Beta-ketoacyl-[acyl-carrier-protein] synthase III N-terminal" evidence="11">
    <location>
        <begin position="132"/>
        <end position="209"/>
    </location>
</feature>
<dbReference type="GO" id="GO:0044550">
    <property type="term" value="P:secondary metabolite biosynthetic process"/>
    <property type="evidence" value="ECO:0007669"/>
    <property type="project" value="TreeGrafter"/>
</dbReference>
<keyword evidence="6 9" id="KW-0443">Lipid metabolism</keyword>
<keyword evidence="9" id="KW-0511">Multifunctional enzyme</keyword>
<reference evidence="12 13" key="1">
    <citation type="submission" date="2016-11" db="EMBL/GenBank/DDBJ databases">
        <authorList>
            <person name="Jaros S."/>
            <person name="Januszkiewicz K."/>
            <person name="Wedrychowicz H."/>
        </authorList>
    </citation>
    <scope>NUCLEOTIDE SEQUENCE [LARGE SCALE GENOMIC DNA]</scope>
    <source>
        <strain evidence="12 13">DSM 45627</strain>
    </source>
</reference>
<dbReference type="Pfam" id="PF08541">
    <property type="entry name" value="ACP_syn_III_C"/>
    <property type="match status" value="1"/>
</dbReference>
<dbReference type="STRING" id="1206085.SAMN05443575_2234"/>
<keyword evidence="7 9" id="KW-0275">Fatty acid biosynthesis</keyword>
<dbReference type="CDD" id="cd00830">
    <property type="entry name" value="KAS_III"/>
    <property type="match status" value="1"/>
</dbReference>
<evidence type="ECO:0000256" key="4">
    <source>
        <dbReference type="ARBA" id="ARBA00022679"/>
    </source>
</evidence>
<dbReference type="Pfam" id="PF08545">
    <property type="entry name" value="ACP_syn_III"/>
    <property type="match status" value="1"/>
</dbReference>
<feature type="active site" evidence="9">
    <location>
        <position position="138"/>
    </location>
</feature>
<keyword evidence="4 9" id="KW-0808">Transferase</keyword>
<organism evidence="12 13">
    <name type="scientific">Jatrophihabitans endophyticus</name>
    <dbReference type="NCBI Taxonomy" id="1206085"/>
    <lineage>
        <taxon>Bacteria</taxon>
        <taxon>Bacillati</taxon>
        <taxon>Actinomycetota</taxon>
        <taxon>Actinomycetes</taxon>
        <taxon>Jatrophihabitantales</taxon>
        <taxon>Jatrophihabitantaceae</taxon>
        <taxon>Jatrophihabitans</taxon>
    </lineage>
</organism>
<comment type="subunit">
    <text evidence="9">Homodimer.</text>
</comment>
<evidence type="ECO:0000313" key="12">
    <source>
        <dbReference type="EMBL" id="SHG55217.1"/>
    </source>
</evidence>
<keyword evidence="3 9" id="KW-0444">Lipid biosynthesis</keyword>
<evidence type="ECO:0000313" key="13">
    <source>
        <dbReference type="Proteomes" id="UP000186132"/>
    </source>
</evidence>
<dbReference type="InterPro" id="IPR013751">
    <property type="entry name" value="ACP_syn_III_N"/>
</dbReference>
<dbReference type="PANTHER" id="PTHR34069:SF2">
    <property type="entry name" value="BETA-KETOACYL-[ACYL-CARRIER-PROTEIN] SYNTHASE III"/>
    <property type="match status" value="1"/>
</dbReference>
<dbReference type="GO" id="GO:0033818">
    <property type="term" value="F:beta-ketoacyl-acyl-carrier-protein synthase III activity"/>
    <property type="evidence" value="ECO:0007669"/>
    <property type="project" value="UniProtKB-UniRule"/>
</dbReference>
<evidence type="ECO:0000256" key="6">
    <source>
        <dbReference type="ARBA" id="ARBA00023098"/>
    </source>
</evidence>
<keyword evidence="2 9" id="KW-0963">Cytoplasm</keyword>
<dbReference type="GO" id="GO:0004315">
    <property type="term" value="F:3-oxoacyl-[acyl-carrier-protein] synthase activity"/>
    <property type="evidence" value="ECO:0007669"/>
    <property type="project" value="InterPro"/>
</dbReference>
<dbReference type="HAMAP" id="MF_01815">
    <property type="entry name" value="FabH"/>
    <property type="match status" value="1"/>
</dbReference>
<dbReference type="AlphaFoldDB" id="A0A1M5KR07"/>
<name>A0A1M5KR07_9ACTN</name>
<evidence type="ECO:0000256" key="5">
    <source>
        <dbReference type="ARBA" id="ARBA00022832"/>
    </source>
</evidence>
<evidence type="ECO:0000256" key="7">
    <source>
        <dbReference type="ARBA" id="ARBA00023160"/>
    </source>
</evidence>
<feature type="active site" evidence="9">
    <location>
        <position position="293"/>
    </location>
</feature>
<evidence type="ECO:0000256" key="2">
    <source>
        <dbReference type="ARBA" id="ARBA00022490"/>
    </source>
</evidence>
<evidence type="ECO:0000256" key="1">
    <source>
        <dbReference type="ARBA" id="ARBA00008642"/>
    </source>
</evidence>
<dbReference type="InterPro" id="IPR016039">
    <property type="entry name" value="Thiolase-like"/>
</dbReference>
<keyword evidence="8 9" id="KW-0012">Acyltransferase</keyword>
<dbReference type="InterPro" id="IPR004655">
    <property type="entry name" value="FabH"/>
</dbReference>
<evidence type="ECO:0000259" key="11">
    <source>
        <dbReference type="Pfam" id="PF08545"/>
    </source>
</evidence>
<comment type="pathway">
    <text evidence="9">Lipid metabolism; fatty acid biosynthesis.</text>
</comment>
<evidence type="ECO:0000259" key="10">
    <source>
        <dbReference type="Pfam" id="PF08541"/>
    </source>
</evidence>
<dbReference type="SUPFAM" id="SSF53901">
    <property type="entry name" value="Thiolase-like"/>
    <property type="match status" value="1"/>
</dbReference>
<dbReference type="UniPathway" id="UPA00094"/>
<proteinExistence type="inferred from homology"/>
<gene>
    <name evidence="9" type="primary">fabH</name>
    <name evidence="12" type="ORF">SAMN05443575_2234</name>
</gene>
<feature type="region of interest" description="ACP-binding" evidence="9">
    <location>
        <begin position="264"/>
        <end position="268"/>
    </location>
</feature>
<dbReference type="InterPro" id="IPR013747">
    <property type="entry name" value="ACP_syn_III_C"/>
</dbReference>
<evidence type="ECO:0000256" key="8">
    <source>
        <dbReference type="ARBA" id="ARBA00023315"/>
    </source>
</evidence>
<dbReference type="Gene3D" id="3.40.47.10">
    <property type="match status" value="1"/>
</dbReference>
<feature type="active site" evidence="9">
    <location>
        <position position="263"/>
    </location>
</feature>
<dbReference type="GO" id="GO:0005737">
    <property type="term" value="C:cytoplasm"/>
    <property type="evidence" value="ECO:0007669"/>
    <property type="project" value="UniProtKB-SubCell"/>
</dbReference>
<evidence type="ECO:0000256" key="3">
    <source>
        <dbReference type="ARBA" id="ARBA00022516"/>
    </source>
</evidence>
<evidence type="ECO:0000256" key="9">
    <source>
        <dbReference type="HAMAP-Rule" id="MF_01815"/>
    </source>
</evidence>
<keyword evidence="5 9" id="KW-0276">Fatty acid metabolism</keyword>
<protein>
    <recommendedName>
        <fullName evidence="9">Beta-ketoacyl-[acyl-carrier-protein] synthase III</fullName>
        <shortName evidence="9">Beta-ketoacyl-ACP synthase III</shortName>
        <shortName evidence="9">KAS III</shortName>
        <ecNumber evidence="9">2.3.1.180</ecNumber>
    </recommendedName>
    <alternativeName>
        <fullName evidence="9">3-oxoacyl-[acyl-carrier-protein] synthase 3</fullName>
    </alternativeName>
    <alternativeName>
        <fullName evidence="9">3-oxoacyl-[acyl-carrier-protein] synthase III</fullName>
    </alternativeName>
</protein>
<dbReference type="NCBIfam" id="TIGR00747">
    <property type="entry name" value="fabH"/>
    <property type="match status" value="1"/>
</dbReference>
<sequence length="337" mass="34497">MSDTAAAGTPGTAPGAARLAVTDGATATRILGLGHYRPSNVITNQDLVDRGVDTDDEWIKTRVGIAERRWADADETVVDMAEQAGAKALANSGVAATDVDLVLVATCTMPTPVPAAAPNLAHRLGIDAPGAFDVNSGCSGFVYALNTASAAVLTGQARNVLVVASERFSGWLDMADRSTCIILGDAAAAAVVGPADAPGMGPVVWGSAGDQSDAVVIEEDTRFFKQEGQAVYRWATGEMAPIGIEACRRAGVAPEDIAAFVPHQANLRIIDALARRIGLPNAVVARDIVTSGNTSAATIPLALSRMVERGEIESGAPVLILGFGSGLAYAGQVVLAP</sequence>
<comment type="catalytic activity">
    <reaction evidence="9">
        <text>malonyl-[ACP] + acetyl-CoA + H(+) = 3-oxobutanoyl-[ACP] + CO2 + CoA</text>
        <dbReference type="Rhea" id="RHEA:12080"/>
        <dbReference type="Rhea" id="RHEA-COMP:9623"/>
        <dbReference type="Rhea" id="RHEA-COMP:9625"/>
        <dbReference type="ChEBI" id="CHEBI:15378"/>
        <dbReference type="ChEBI" id="CHEBI:16526"/>
        <dbReference type="ChEBI" id="CHEBI:57287"/>
        <dbReference type="ChEBI" id="CHEBI:57288"/>
        <dbReference type="ChEBI" id="CHEBI:78449"/>
        <dbReference type="ChEBI" id="CHEBI:78450"/>
        <dbReference type="EC" id="2.3.1.180"/>
    </reaction>
</comment>
<comment type="subcellular location">
    <subcellularLocation>
        <location evidence="9">Cytoplasm</location>
    </subcellularLocation>
</comment>
<dbReference type="EC" id="2.3.1.180" evidence="9"/>
<comment type="domain">
    <text evidence="9">The last Arg residue of the ACP-binding site is essential for the weak association between ACP/AcpP and FabH.</text>
</comment>
<dbReference type="PANTHER" id="PTHR34069">
    <property type="entry name" value="3-OXOACYL-[ACYL-CARRIER-PROTEIN] SYNTHASE 3"/>
    <property type="match status" value="1"/>
</dbReference>
<comment type="function">
    <text evidence="9">Catalyzes the condensation reaction of fatty acid synthesis by the addition to an acyl acceptor of two carbons from malonyl-ACP. Catalyzes the first condensation reaction which initiates fatty acid synthesis and may therefore play a role in governing the total rate of fatty acid production. Possesses both acetoacetyl-ACP synthase and acetyl transacylase activities. Its substrate specificity determines the biosynthesis of branched-chain and/or straight-chain of fatty acids.</text>
</comment>
<dbReference type="OrthoDB" id="9815506at2"/>